<gene>
    <name evidence="8" type="primary">chiA</name>
    <name evidence="8" type="ORF">SCULI_v1c08220</name>
</gene>
<evidence type="ECO:0000259" key="7">
    <source>
        <dbReference type="PROSITE" id="PS51910"/>
    </source>
</evidence>
<dbReference type="HOGENOM" id="CLU_067535_0_0_14"/>
<dbReference type="RefSeq" id="WP_038648123.1">
    <property type="nucleotide sequence ID" value="NZ_CP006681.1"/>
</dbReference>
<dbReference type="InterPro" id="IPR011583">
    <property type="entry name" value="Chitinase_II/V-like_cat"/>
</dbReference>
<feature type="domain" description="GH18" evidence="7">
    <location>
        <begin position="33"/>
        <end position="350"/>
    </location>
</feature>
<evidence type="ECO:0000313" key="8">
    <source>
        <dbReference type="EMBL" id="AHI53162.1"/>
    </source>
</evidence>
<dbReference type="InterPro" id="IPR017853">
    <property type="entry name" value="GH"/>
</dbReference>
<feature type="chain" id="PRO_5004875726" description="chitinase" evidence="6">
    <location>
        <begin position="17"/>
        <end position="350"/>
    </location>
</feature>
<dbReference type="PROSITE" id="PS01095">
    <property type="entry name" value="GH18_1"/>
    <property type="match status" value="1"/>
</dbReference>
<dbReference type="PANTHER" id="PTHR45708">
    <property type="entry name" value="ENDOCHITINASE"/>
    <property type="match status" value="1"/>
</dbReference>
<dbReference type="EC" id="3.2.1.14" evidence="1"/>
<proteinExistence type="inferred from homology"/>
<keyword evidence="9" id="KW-1185">Reference proteome</keyword>
<dbReference type="GO" id="GO:0005975">
    <property type="term" value="P:carbohydrate metabolic process"/>
    <property type="evidence" value="ECO:0007669"/>
    <property type="project" value="InterPro"/>
</dbReference>
<sequence>MKVLLSLIASTGLAGANTSTLFVQTNNQTEQENILIGYWHNFEDAVGYKGGLAKYIDLTETPNEYNVIHVSFFKSYEDGQLPTFIPLVATHPEMDQDQKDEFFANEVEQLHQEGKKVILSLGGADAHINLYEHQKEEFVAEILRLVDKFGFDGVDIDLEQTAINAADNQKVIPQALIEVKETLAKQDREFVISMAPEFPYLKVNRIGASYIPYLEQLEGYYDYISPQFYNQAGDGINLQDEDRQELGLDIYWLPQNVEELKSEFLYLIAKYIIEGKDDFYQIDADKLLWGLPSNIDAAANGQIKENDIKEATDYLIAKDIYLKGMMTWSINWDKNTNWQFIDYYMNEFYS</sequence>
<dbReference type="PATRIC" id="fig|1276246.3.peg.818"/>
<dbReference type="SMART" id="SM00636">
    <property type="entry name" value="Glyco_18"/>
    <property type="match status" value="1"/>
</dbReference>
<evidence type="ECO:0000313" key="9">
    <source>
        <dbReference type="Proteomes" id="UP000019267"/>
    </source>
</evidence>
<comment type="similarity">
    <text evidence="5">Belongs to the glycosyl hydrolase 18 family.</text>
</comment>
<dbReference type="Gene3D" id="3.20.20.80">
    <property type="entry name" value="Glycosidases"/>
    <property type="match status" value="1"/>
</dbReference>
<dbReference type="InterPro" id="IPR001223">
    <property type="entry name" value="Glyco_hydro18_cat"/>
</dbReference>
<dbReference type="PANTHER" id="PTHR45708:SF49">
    <property type="entry name" value="ENDOCHITINASE"/>
    <property type="match status" value="1"/>
</dbReference>
<evidence type="ECO:0000256" key="4">
    <source>
        <dbReference type="RuleBase" id="RU000489"/>
    </source>
</evidence>
<dbReference type="Proteomes" id="UP000019267">
    <property type="component" value="Chromosome"/>
</dbReference>
<dbReference type="InterPro" id="IPR001579">
    <property type="entry name" value="Glyco_hydro_18_chit_AS"/>
</dbReference>
<dbReference type="AlphaFoldDB" id="W6A846"/>
<dbReference type="GO" id="GO:0008061">
    <property type="term" value="F:chitin binding"/>
    <property type="evidence" value="ECO:0007669"/>
    <property type="project" value="InterPro"/>
</dbReference>
<dbReference type="GO" id="GO:0008843">
    <property type="term" value="F:endochitinase activity"/>
    <property type="evidence" value="ECO:0007669"/>
    <property type="project" value="UniProtKB-EC"/>
</dbReference>
<dbReference type="InterPro" id="IPR050542">
    <property type="entry name" value="Glycosyl_Hydrlase18_Chitinase"/>
</dbReference>
<reference evidence="8 9" key="1">
    <citation type="journal article" date="2014" name="Genome Biol. Evol.">
        <title>Molecular evolution of the substrate utilization strategies and putative virulence factors in mosquito-associated Spiroplasma species.</title>
        <authorList>
            <person name="Chang T.H."/>
            <person name="Lo W.S."/>
            <person name="Ku C."/>
            <person name="Chen L.L."/>
            <person name="Kuo C.H."/>
        </authorList>
    </citation>
    <scope>NUCLEOTIDE SEQUENCE [LARGE SCALE GENOMIC DNA]</scope>
    <source>
        <strain evidence="8">AES-1</strain>
    </source>
</reference>
<protein>
    <recommendedName>
        <fullName evidence="1">chitinase</fullName>
        <ecNumber evidence="1">3.2.1.14</ecNumber>
    </recommendedName>
</protein>
<dbReference type="STRING" id="1276246.SCULI_v1c08220"/>
<keyword evidence="6" id="KW-0732">Signal</keyword>
<dbReference type="SUPFAM" id="SSF51445">
    <property type="entry name" value="(Trans)glycosidases"/>
    <property type="match status" value="1"/>
</dbReference>
<evidence type="ECO:0000256" key="5">
    <source>
        <dbReference type="RuleBase" id="RU004453"/>
    </source>
</evidence>
<dbReference type="PROSITE" id="PS51910">
    <property type="entry name" value="GH18_2"/>
    <property type="match status" value="1"/>
</dbReference>
<keyword evidence="2 4" id="KW-0378">Hydrolase</keyword>
<dbReference type="KEGG" id="scq:SCULI_v1c08220"/>
<dbReference type="EMBL" id="CP006681">
    <property type="protein sequence ID" value="AHI53162.1"/>
    <property type="molecule type" value="Genomic_DNA"/>
</dbReference>
<feature type="signal peptide" evidence="6">
    <location>
        <begin position="1"/>
        <end position="16"/>
    </location>
</feature>
<keyword evidence="3 4" id="KW-0326">Glycosidase</keyword>
<evidence type="ECO:0000256" key="6">
    <source>
        <dbReference type="SAM" id="SignalP"/>
    </source>
</evidence>
<dbReference type="OrthoDB" id="315328at2"/>
<accession>W6A846</accession>
<organism evidence="8 9">
    <name type="scientific">Spiroplasma culicicola AES-1</name>
    <dbReference type="NCBI Taxonomy" id="1276246"/>
    <lineage>
        <taxon>Bacteria</taxon>
        <taxon>Bacillati</taxon>
        <taxon>Mycoplasmatota</taxon>
        <taxon>Mollicutes</taxon>
        <taxon>Entomoplasmatales</taxon>
        <taxon>Spiroplasmataceae</taxon>
        <taxon>Spiroplasma</taxon>
    </lineage>
</organism>
<evidence type="ECO:0000256" key="2">
    <source>
        <dbReference type="ARBA" id="ARBA00022801"/>
    </source>
</evidence>
<dbReference type="Pfam" id="PF00704">
    <property type="entry name" value="Glyco_hydro_18"/>
    <property type="match status" value="1"/>
</dbReference>
<name>W6A846_9MOLU</name>
<evidence type="ECO:0000256" key="3">
    <source>
        <dbReference type="ARBA" id="ARBA00023295"/>
    </source>
</evidence>
<evidence type="ECO:0000256" key="1">
    <source>
        <dbReference type="ARBA" id="ARBA00012729"/>
    </source>
</evidence>
<dbReference type="eggNOG" id="COG3469">
    <property type="taxonomic scope" value="Bacteria"/>
</dbReference>